<reference evidence="1 2" key="1">
    <citation type="journal article" date="2012" name="J. Bacteriol.">
        <title>Genome Sequence of the Bacteriocin-Producing Strain Lactococcus garvieae DCC43.</title>
        <authorList>
            <person name="Gabrielsen C."/>
            <person name="Brede D.A."/>
            <person name="Hernandez P.E."/>
            <person name="Nes I.F."/>
            <person name="Diep D.B."/>
        </authorList>
    </citation>
    <scope>NUCLEOTIDE SEQUENCE [LARGE SCALE GENOMIC DNA]</scope>
    <source>
        <strain evidence="1 2">DCC43</strain>
    </source>
</reference>
<evidence type="ECO:0000313" key="1">
    <source>
        <dbReference type="EMBL" id="EKF50435.1"/>
    </source>
</evidence>
<evidence type="ECO:0008006" key="3">
    <source>
        <dbReference type="Google" id="ProtNLM"/>
    </source>
</evidence>
<comment type="caution">
    <text evidence="1">The sequence shown here is derived from an EMBL/GenBank/DDBJ whole genome shotgun (WGS) entry which is preliminary data.</text>
</comment>
<accession>K2PG49</accession>
<gene>
    <name evidence="1" type="ORF">C426_2215</name>
</gene>
<proteinExistence type="predicted"/>
<evidence type="ECO:0000313" key="2">
    <source>
        <dbReference type="Proteomes" id="UP000006787"/>
    </source>
</evidence>
<sequence>MNRFNGNFNRANRAIKKAVNPTSVEVAKQSNKYVKKDTGATEASVWSDSDFDMGKVIWGTDYAAYAYYTGTPSKEHNSAAEMRWAEIAKARDMEAIRKVAQNAIKENL</sequence>
<dbReference type="PATRIC" id="fig|1231377.3.peg.2194"/>
<dbReference type="EMBL" id="AMQS01000047">
    <property type="protein sequence ID" value="EKF50435.1"/>
    <property type="molecule type" value="Genomic_DNA"/>
</dbReference>
<dbReference type="Proteomes" id="UP000006787">
    <property type="component" value="Unassembled WGS sequence"/>
</dbReference>
<protein>
    <recommendedName>
        <fullName evidence="3">Minor capsid protein</fullName>
    </recommendedName>
</protein>
<name>K2PG49_9LACT</name>
<dbReference type="RefSeq" id="WP_003136866.1">
    <property type="nucleotide sequence ID" value="NZ_AMQS01000047.1"/>
</dbReference>
<dbReference type="AlphaFoldDB" id="K2PG49"/>
<organism evidence="1 2">
    <name type="scientific">Lactococcus garvieae DCC43</name>
    <dbReference type="NCBI Taxonomy" id="1231377"/>
    <lineage>
        <taxon>Bacteria</taxon>
        <taxon>Bacillati</taxon>
        <taxon>Bacillota</taxon>
        <taxon>Bacilli</taxon>
        <taxon>Lactobacillales</taxon>
        <taxon>Streptococcaceae</taxon>
        <taxon>Lactococcus</taxon>
    </lineage>
</organism>